<dbReference type="GO" id="GO:0051539">
    <property type="term" value="F:4 iron, 4 sulfur cluster binding"/>
    <property type="evidence" value="ECO:0007669"/>
    <property type="project" value="UniProtKB-KW"/>
</dbReference>
<evidence type="ECO:0000259" key="12">
    <source>
        <dbReference type="PROSITE" id="PS51918"/>
    </source>
</evidence>
<dbReference type="PANTHER" id="PTHR30544">
    <property type="entry name" value="23S RRNA METHYLTRANSFERASE"/>
    <property type="match status" value="1"/>
</dbReference>
<dbReference type="SFLD" id="SFLDG01062">
    <property type="entry name" value="methyltransferase_(Class_A)"/>
    <property type="match status" value="1"/>
</dbReference>
<dbReference type="PANTHER" id="PTHR30544:SF8">
    <property type="entry name" value="RADICAL SAM SUPERFAMILY PROTEIN"/>
    <property type="match status" value="1"/>
</dbReference>
<evidence type="ECO:0000256" key="1">
    <source>
        <dbReference type="ARBA" id="ARBA00001966"/>
    </source>
</evidence>
<sequence>MGGRRKFASASRPPSVWDVDHLRRELESIDVDWRHGEALLTYLAHHPEVTTWADVNWAALKRRVPQKLPAFLEDAFSVRSTRVASRHDSKDGTTTKVVVELRDGAEVEAVVMRHATLRSTRVTCCVSSQVGCAMACSFCATGTMGDRGDLSRGEIVEQVLIARSLEPSTRNVVFMGMGEPLNNYDSVVGACRLLLDSQYLALRAGRVTVSTVGVVERIRQLGEDEPRVGLALSLHAPDQAKREAIMPAARGHRIDRVLDAVDAHVALRLPLITKGPLIMVEYILLGGCNDSDADAEALGDLLEHRFAGRLMVNLIPYNPTPDLPYDRPTEGRARAFQAILTQRGLLCCVRVTMGSDVAGACGQLLKKKRGAVDIEDAAGGAPAARRRPARAVAAPRAASLSPPPSPSRARRERTAAALALVSVGFAVAAAATASMG</sequence>
<dbReference type="Pfam" id="PF04055">
    <property type="entry name" value="Radical_SAM"/>
    <property type="match status" value="1"/>
</dbReference>
<evidence type="ECO:0000256" key="3">
    <source>
        <dbReference type="ARBA" id="ARBA00022485"/>
    </source>
</evidence>
<dbReference type="OrthoDB" id="204498at2759"/>
<keyword evidence="14" id="KW-1185">Reference proteome</keyword>
<dbReference type="InterPro" id="IPR013785">
    <property type="entry name" value="Aldolase_TIM"/>
</dbReference>
<dbReference type="InterPro" id="IPR040072">
    <property type="entry name" value="Methyltransferase_A"/>
</dbReference>
<dbReference type="GO" id="GO:0030488">
    <property type="term" value="P:tRNA methylation"/>
    <property type="evidence" value="ECO:0007669"/>
    <property type="project" value="TreeGrafter"/>
</dbReference>
<dbReference type="AlphaFoldDB" id="A0A8J2WUV0"/>
<dbReference type="SUPFAM" id="SSF102114">
    <property type="entry name" value="Radical SAM enzymes"/>
    <property type="match status" value="1"/>
</dbReference>
<dbReference type="CDD" id="cd01335">
    <property type="entry name" value="Radical_SAM"/>
    <property type="match status" value="1"/>
</dbReference>
<dbReference type="InterPro" id="IPR004383">
    <property type="entry name" value="rRNA_lsu_MTrfase_RlmN/Cfr"/>
</dbReference>
<keyword evidence="7" id="KW-0949">S-adenosyl-L-methionine</keyword>
<dbReference type="PROSITE" id="PS51918">
    <property type="entry name" value="RADICAL_SAM"/>
    <property type="match status" value="1"/>
</dbReference>
<keyword evidence="10" id="KW-0411">Iron-sulfur</keyword>
<evidence type="ECO:0000256" key="7">
    <source>
        <dbReference type="ARBA" id="ARBA00022691"/>
    </source>
</evidence>
<evidence type="ECO:0000256" key="6">
    <source>
        <dbReference type="ARBA" id="ARBA00022679"/>
    </source>
</evidence>
<dbReference type="GO" id="GO:0046872">
    <property type="term" value="F:metal ion binding"/>
    <property type="evidence" value="ECO:0007669"/>
    <property type="project" value="UniProtKB-KW"/>
</dbReference>
<protein>
    <recommendedName>
        <fullName evidence="12">Radical SAM core domain-containing protein</fullName>
    </recommendedName>
</protein>
<reference evidence="13" key="1">
    <citation type="submission" date="2021-11" db="EMBL/GenBank/DDBJ databases">
        <authorList>
            <consortium name="Genoscope - CEA"/>
            <person name="William W."/>
        </authorList>
    </citation>
    <scope>NUCLEOTIDE SEQUENCE</scope>
</reference>
<dbReference type="GO" id="GO:0005737">
    <property type="term" value="C:cytoplasm"/>
    <property type="evidence" value="ECO:0007669"/>
    <property type="project" value="UniProtKB-SubCell"/>
</dbReference>
<name>A0A8J2WUV0_9STRA</name>
<dbReference type="EMBL" id="CAKKNE010000002">
    <property type="protein sequence ID" value="CAH0368199.1"/>
    <property type="molecule type" value="Genomic_DNA"/>
</dbReference>
<comment type="caution">
    <text evidence="13">The sequence shown here is derived from an EMBL/GenBank/DDBJ whole genome shotgun (WGS) entry which is preliminary data.</text>
</comment>
<comment type="cofactor">
    <cofactor evidence="1">
        <name>[4Fe-4S] cluster</name>
        <dbReference type="ChEBI" id="CHEBI:49883"/>
    </cofactor>
</comment>
<evidence type="ECO:0000256" key="2">
    <source>
        <dbReference type="ARBA" id="ARBA00004496"/>
    </source>
</evidence>
<dbReference type="InterPro" id="IPR007197">
    <property type="entry name" value="rSAM"/>
</dbReference>
<dbReference type="Proteomes" id="UP000789595">
    <property type="component" value="Unassembled WGS sequence"/>
</dbReference>
<feature type="domain" description="Radical SAM core" evidence="12">
    <location>
        <begin position="118"/>
        <end position="356"/>
    </location>
</feature>
<dbReference type="SFLD" id="SFLDS00029">
    <property type="entry name" value="Radical_SAM"/>
    <property type="match status" value="1"/>
</dbReference>
<keyword evidence="3" id="KW-0004">4Fe-4S</keyword>
<proteinExistence type="predicted"/>
<evidence type="ECO:0000313" key="13">
    <source>
        <dbReference type="EMBL" id="CAH0368199.1"/>
    </source>
</evidence>
<keyword evidence="9" id="KW-0408">Iron</keyword>
<dbReference type="GO" id="GO:0008173">
    <property type="term" value="F:RNA methyltransferase activity"/>
    <property type="evidence" value="ECO:0007669"/>
    <property type="project" value="InterPro"/>
</dbReference>
<keyword evidence="8" id="KW-0479">Metal-binding</keyword>
<feature type="compositionally biased region" description="Low complexity" evidence="11">
    <location>
        <begin position="390"/>
        <end position="400"/>
    </location>
</feature>
<keyword evidence="4" id="KW-0963">Cytoplasm</keyword>
<dbReference type="SFLD" id="SFLDF00275">
    <property type="entry name" value="adenosine_C2_methyltransferase"/>
    <property type="match status" value="1"/>
</dbReference>
<evidence type="ECO:0000256" key="8">
    <source>
        <dbReference type="ARBA" id="ARBA00022723"/>
    </source>
</evidence>
<evidence type="ECO:0000313" key="14">
    <source>
        <dbReference type="Proteomes" id="UP000789595"/>
    </source>
</evidence>
<comment type="subcellular location">
    <subcellularLocation>
        <location evidence="2">Cytoplasm</location>
    </subcellularLocation>
</comment>
<gene>
    <name evidence="13" type="ORF">PECAL_2P12540</name>
</gene>
<keyword evidence="5" id="KW-0489">Methyltransferase</keyword>
<dbReference type="GO" id="GO:0070475">
    <property type="term" value="P:rRNA base methylation"/>
    <property type="evidence" value="ECO:0007669"/>
    <property type="project" value="TreeGrafter"/>
</dbReference>
<keyword evidence="6" id="KW-0808">Transferase</keyword>
<evidence type="ECO:0000256" key="10">
    <source>
        <dbReference type="ARBA" id="ARBA00023014"/>
    </source>
</evidence>
<organism evidence="13 14">
    <name type="scientific">Pelagomonas calceolata</name>
    <dbReference type="NCBI Taxonomy" id="35677"/>
    <lineage>
        <taxon>Eukaryota</taxon>
        <taxon>Sar</taxon>
        <taxon>Stramenopiles</taxon>
        <taxon>Ochrophyta</taxon>
        <taxon>Pelagophyceae</taxon>
        <taxon>Pelagomonadales</taxon>
        <taxon>Pelagomonadaceae</taxon>
        <taxon>Pelagomonas</taxon>
    </lineage>
</organism>
<dbReference type="InterPro" id="IPR058240">
    <property type="entry name" value="rSAM_sf"/>
</dbReference>
<evidence type="ECO:0000256" key="5">
    <source>
        <dbReference type="ARBA" id="ARBA00022603"/>
    </source>
</evidence>
<evidence type="ECO:0000256" key="9">
    <source>
        <dbReference type="ARBA" id="ARBA00023004"/>
    </source>
</evidence>
<dbReference type="Gene3D" id="3.20.20.70">
    <property type="entry name" value="Aldolase class I"/>
    <property type="match status" value="1"/>
</dbReference>
<feature type="region of interest" description="Disordered" evidence="11">
    <location>
        <begin position="377"/>
        <end position="413"/>
    </location>
</feature>
<evidence type="ECO:0000256" key="11">
    <source>
        <dbReference type="SAM" id="MobiDB-lite"/>
    </source>
</evidence>
<evidence type="ECO:0000256" key="4">
    <source>
        <dbReference type="ARBA" id="ARBA00022490"/>
    </source>
</evidence>
<accession>A0A8J2WUV0</accession>